<dbReference type="AlphaFoldDB" id="A0A514BS88"/>
<dbReference type="EMBL" id="CP041242">
    <property type="protein sequence ID" value="QDH70230.1"/>
    <property type="molecule type" value="Genomic_DNA"/>
</dbReference>
<dbReference type="RefSeq" id="WP_141623565.1">
    <property type="nucleotide sequence ID" value="NZ_CP041242.1"/>
</dbReference>
<gene>
    <name evidence="1" type="ORF">FKV23_09090</name>
</gene>
<name>A0A514BS88_9GAMM</name>
<evidence type="ECO:0000313" key="1">
    <source>
        <dbReference type="EMBL" id="QDH70230.1"/>
    </source>
</evidence>
<sequence>MTSNQIALIRSASDSILIDRLFAMARSESADNDELAIIDAEVYERFASSYEQPLDEMAAGNHLIA</sequence>
<protein>
    <submittedName>
        <fullName evidence="1">Uncharacterized protein</fullName>
    </submittedName>
</protein>
<keyword evidence="2" id="KW-1185">Reference proteome</keyword>
<dbReference type="OrthoDB" id="6028210at2"/>
<accession>A0A514BS88</accession>
<dbReference type="Proteomes" id="UP000317199">
    <property type="component" value="Chromosome"/>
</dbReference>
<dbReference type="KEGG" id="lyj:FKV23_09090"/>
<proteinExistence type="predicted"/>
<organism evidence="1 2">
    <name type="scientific">Marilutibacter alkalisoli</name>
    <dbReference type="NCBI Taxonomy" id="2591633"/>
    <lineage>
        <taxon>Bacteria</taxon>
        <taxon>Pseudomonadati</taxon>
        <taxon>Pseudomonadota</taxon>
        <taxon>Gammaproteobacteria</taxon>
        <taxon>Lysobacterales</taxon>
        <taxon>Lysobacteraceae</taxon>
        <taxon>Marilutibacter</taxon>
    </lineage>
</organism>
<evidence type="ECO:0000313" key="2">
    <source>
        <dbReference type="Proteomes" id="UP000317199"/>
    </source>
</evidence>
<reference evidence="1 2" key="1">
    <citation type="submission" date="2019-06" db="EMBL/GenBank/DDBJ databases">
        <title>Lysobacter alkalisoli sp. nov. isolated from saline-alkali soil.</title>
        <authorList>
            <person name="Sun J.-Q."/>
            <person name="Xu L."/>
        </authorList>
    </citation>
    <scope>NUCLEOTIDE SEQUENCE [LARGE SCALE GENOMIC DNA]</scope>
    <source>
        <strain evidence="1 2">SJ-36</strain>
    </source>
</reference>